<dbReference type="InterPro" id="IPR002035">
    <property type="entry name" value="VWF_A"/>
</dbReference>
<dbReference type="PROSITE" id="PS00330">
    <property type="entry name" value="HEMOLYSIN_CALCIUM"/>
    <property type="match status" value="3"/>
</dbReference>
<dbReference type="Proteomes" id="UP000295611">
    <property type="component" value="Unassembled WGS sequence"/>
</dbReference>
<sequence length="864" mass="93271">MSDRQFKLLRRYQGADGKTAFVFEAPPVTDADPGENRLKQQDKQALTSDDGIKGHYWVNSAGEVEVVFDEMPHLGAGRVAQTHLQLSSHDGSATRSYPLIYKSGNNPATISSSTIVLDETMRQADVAPANPPIVTDADPGQARLKETNWQRLDLEWHGGVGRNAGTVFWRVDEDGRQVFDTRQVAPMTASDQAVGVVKVESFDGSVERQVHVKLQGQNDPGRMDPLTLQFKHDGRDQVQTHRPTVSDSDPGENKLRQQELAEVGPLRYSVDDAGNLRVELSAQPAADRSTRQFELPVQTEDGGAARVQVVLDHDIDPRPRANDQMITIAAPKQQPVDLMLVLDMSGSMRSDDGQKLAVHWLKQAVDELVARYQSMGDVRVNVVMFSGEAYSTWGDAQHADTSPRGWVTPQALRDGLLDGGNMELNVYYNGGTDYGKALDFARNQWAQDPGRAEAHKAAYFISDGDDPELSAEALGQWRAFLAKQDIASHAIKIGSDASSKLDNVSSSGRAQEVGSWSWLSPALQTHSPVYSHSGSLGMPGPGGYVGRISLWGHSWHFDGRQVTSSPSSTALRSHVDGQRLTIEAGAVLIAVDLGSGDYRVAQRLGQLPDPSAPHDYSLSFTMMNRQGQTSDGSLQLKLSTVADLPSDAAGYGPDLIDDKATMLVATSDAGQFIRGKSPEGVRIHGGEGADTLLGGIGADWLDGRGGNDKLFGMDGNDHLYGGLGNDWLFGGEGDDVLVGGAGDDVLVGGPGNDTLTGGPGRDVFKWYEEDYGGRDRVLDFTRGEDRLDFAPPLLNRLDVYAWSFTPLTGQTPGTRIEISRINGGERLIQVEVEGLSMSSAASGQEMLARLIDDGVIVRAAAPVP</sequence>
<evidence type="ECO:0000259" key="4">
    <source>
        <dbReference type="PROSITE" id="PS50234"/>
    </source>
</evidence>
<dbReference type="SUPFAM" id="SSF53300">
    <property type="entry name" value="vWA-like"/>
    <property type="match status" value="1"/>
</dbReference>
<keyword evidence="2" id="KW-0964">Secreted</keyword>
<evidence type="ECO:0000256" key="3">
    <source>
        <dbReference type="SAM" id="MobiDB-lite"/>
    </source>
</evidence>
<dbReference type="PRINTS" id="PR00313">
    <property type="entry name" value="CABNDNGRPT"/>
</dbReference>
<proteinExistence type="predicted"/>
<dbReference type="InterPro" id="IPR001343">
    <property type="entry name" value="Hemolysn_Ca-bd"/>
</dbReference>
<dbReference type="InterPro" id="IPR036465">
    <property type="entry name" value="vWFA_dom_sf"/>
</dbReference>
<dbReference type="InterPro" id="IPR018511">
    <property type="entry name" value="Hemolysin-typ_Ca-bd_CS"/>
</dbReference>
<dbReference type="AlphaFoldDB" id="A0A4R7BDQ9"/>
<dbReference type="GO" id="GO:0005576">
    <property type="term" value="C:extracellular region"/>
    <property type="evidence" value="ECO:0007669"/>
    <property type="project" value="UniProtKB-SubCell"/>
</dbReference>
<gene>
    <name evidence="5" type="ORF">DFP86_102239</name>
</gene>
<dbReference type="PANTHER" id="PTHR38340:SF1">
    <property type="entry name" value="S-LAYER PROTEIN"/>
    <property type="match status" value="1"/>
</dbReference>
<dbReference type="CDD" id="cd00198">
    <property type="entry name" value="vWFA"/>
    <property type="match status" value="1"/>
</dbReference>
<evidence type="ECO:0000256" key="1">
    <source>
        <dbReference type="ARBA" id="ARBA00004613"/>
    </source>
</evidence>
<dbReference type="PROSITE" id="PS50234">
    <property type="entry name" value="VWFA"/>
    <property type="match status" value="1"/>
</dbReference>
<dbReference type="RefSeq" id="WP_133678556.1">
    <property type="nucleotide sequence ID" value="NZ_SNZP01000002.1"/>
</dbReference>
<reference evidence="5 6" key="1">
    <citation type="submission" date="2019-03" db="EMBL/GenBank/DDBJ databases">
        <title>Genomic Encyclopedia of Type Strains, Phase III (KMG-III): the genomes of soil and plant-associated and newly described type strains.</title>
        <authorList>
            <person name="Whitman W."/>
        </authorList>
    </citation>
    <scope>NUCLEOTIDE SEQUENCE [LARGE SCALE GENOMIC DNA]</scope>
    <source>
        <strain evidence="5 6">CECT 8976</strain>
    </source>
</reference>
<organism evidence="5 6">
    <name type="scientific">Paludibacterium purpuratum</name>
    <dbReference type="NCBI Taxonomy" id="1144873"/>
    <lineage>
        <taxon>Bacteria</taxon>
        <taxon>Pseudomonadati</taxon>
        <taxon>Pseudomonadota</taxon>
        <taxon>Betaproteobacteria</taxon>
        <taxon>Neisseriales</taxon>
        <taxon>Chromobacteriaceae</taxon>
        <taxon>Paludibacterium</taxon>
    </lineage>
</organism>
<comment type="caution">
    <text evidence="5">The sequence shown here is derived from an EMBL/GenBank/DDBJ whole genome shotgun (WGS) entry which is preliminary data.</text>
</comment>
<dbReference type="InterPro" id="IPR050557">
    <property type="entry name" value="RTX_toxin/Mannuronan_C5-epim"/>
</dbReference>
<dbReference type="OrthoDB" id="8596409at2"/>
<evidence type="ECO:0000313" key="6">
    <source>
        <dbReference type="Proteomes" id="UP000295611"/>
    </source>
</evidence>
<accession>A0A4R7BDQ9</accession>
<evidence type="ECO:0000256" key="2">
    <source>
        <dbReference type="ARBA" id="ARBA00022525"/>
    </source>
</evidence>
<dbReference type="EMBL" id="SNZP01000002">
    <property type="protein sequence ID" value="TDR82125.1"/>
    <property type="molecule type" value="Genomic_DNA"/>
</dbReference>
<protein>
    <submittedName>
        <fullName evidence="5">Hemolysin type calcium-binding protein</fullName>
    </submittedName>
</protein>
<dbReference type="SUPFAM" id="SSF51120">
    <property type="entry name" value="beta-Roll"/>
    <property type="match status" value="1"/>
</dbReference>
<dbReference type="Pfam" id="PF00353">
    <property type="entry name" value="HemolysinCabind"/>
    <property type="match status" value="2"/>
</dbReference>
<comment type="subcellular location">
    <subcellularLocation>
        <location evidence="1">Secreted</location>
    </subcellularLocation>
</comment>
<evidence type="ECO:0000313" key="5">
    <source>
        <dbReference type="EMBL" id="TDR82125.1"/>
    </source>
</evidence>
<name>A0A4R7BDQ9_9NEIS</name>
<dbReference type="SMART" id="SM00327">
    <property type="entry name" value="VWA"/>
    <property type="match status" value="1"/>
</dbReference>
<dbReference type="Gene3D" id="2.150.10.10">
    <property type="entry name" value="Serralysin-like metalloprotease, C-terminal"/>
    <property type="match status" value="1"/>
</dbReference>
<dbReference type="InterPro" id="IPR011049">
    <property type="entry name" value="Serralysin-like_metalloprot_C"/>
</dbReference>
<dbReference type="PANTHER" id="PTHR38340">
    <property type="entry name" value="S-LAYER PROTEIN"/>
    <property type="match status" value="1"/>
</dbReference>
<keyword evidence="6" id="KW-1185">Reference proteome</keyword>
<feature type="domain" description="VWFA" evidence="4">
    <location>
        <begin position="337"/>
        <end position="506"/>
    </location>
</feature>
<dbReference type="Gene3D" id="3.40.50.410">
    <property type="entry name" value="von Willebrand factor, type A domain"/>
    <property type="match status" value="1"/>
</dbReference>
<dbReference type="GO" id="GO:0005509">
    <property type="term" value="F:calcium ion binding"/>
    <property type="evidence" value="ECO:0007669"/>
    <property type="project" value="InterPro"/>
</dbReference>
<feature type="region of interest" description="Disordered" evidence="3">
    <location>
        <begin position="233"/>
        <end position="254"/>
    </location>
</feature>
<dbReference type="Pfam" id="PF13519">
    <property type="entry name" value="VWA_2"/>
    <property type="match status" value="1"/>
</dbReference>